<dbReference type="EMBL" id="CP015520">
    <property type="protein sequence ID" value="ANF22092.1"/>
    <property type="molecule type" value="Genomic_DNA"/>
</dbReference>
<evidence type="ECO:0000256" key="1">
    <source>
        <dbReference type="SAM" id="Phobius"/>
    </source>
</evidence>
<evidence type="ECO:0000313" key="2">
    <source>
        <dbReference type="EMBL" id="ANF22092.1"/>
    </source>
</evidence>
<sequence>MKITIITDILLMYTTVLLYAIPIINTYNSIKTGQIEWLLFNILYLTALTVNLILTFETTWNNRLTTANILLTLSLSIVIIPLGLKPTTPDLLTKVTTYLFPTLYSLITITYNLMHNKNFVKWIKKGTPVYNP</sequence>
<evidence type="ECO:0000313" key="3">
    <source>
        <dbReference type="Proteomes" id="UP000076969"/>
    </source>
</evidence>
<reference evidence="3" key="1">
    <citation type="journal article" date="2016" name="Syst. Appl. Microbiol.">
        <title>Thermococcus piezophilus sp. nov., a novel hyperthermophilic and piezophilic archaeon with a broad pressure range for growth, isolated from a deepest hydrothermal vent at the Mid-Cayman Rise.</title>
        <authorList>
            <person name="Dalmasso C."/>
            <person name="Oger P."/>
            <person name="Selva G."/>
            <person name="Courtine D."/>
            <person name="L'Haridon S."/>
            <person name="Garlaschelli A."/>
            <person name="Roussel E."/>
            <person name="Miyazaki J."/>
            <person name="Reveillaud J."/>
            <person name="Jebbar M."/>
            <person name="Takai K."/>
            <person name="Maignien L."/>
            <person name="Alain K."/>
        </authorList>
    </citation>
    <scope>NUCLEOTIDE SEQUENCE [LARGE SCALE GENOMIC DNA]</scope>
    <source>
        <strain evidence="3">CDGS</strain>
    </source>
</reference>
<name>A0A172WF95_9EURY</name>
<feature type="transmembrane region" description="Helical" evidence="1">
    <location>
        <begin position="5"/>
        <end position="25"/>
    </location>
</feature>
<keyword evidence="1" id="KW-0472">Membrane</keyword>
<protein>
    <submittedName>
        <fullName evidence="2">Uncharacterized protein</fullName>
    </submittedName>
</protein>
<dbReference type="Proteomes" id="UP000076969">
    <property type="component" value="Chromosome"/>
</dbReference>
<feature type="transmembrane region" description="Helical" evidence="1">
    <location>
        <begin position="66"/>
        <end position="84"/>
    </location>
</feature>
<accession>A0A172WF95</accession>
<gene>
    <name evidence="2" type="ORF">A7C91_01975</name>
</gene>
<keyword evidence="1" id="KW-0812">Transmembrane</keyword>
<organism evidence="2 3">
    <name type="scientific">Thermococcus piezophilus</name>
    <dbReference type="NCBI Taxonomy" id="1712654"/>
    <lineage>
        <taxon>Archaea</taxon>
        <taxon>Methanobacteriati</taxon>
        <taxon>Methanobacteriota</taxon>
        <taxon>Thermococci</taxon>
        <taxon>Thermococcales</taxon>
        <taxon>Thermococcaceae</taxon>
        <taxon>Thermococcus</taxon>
    </lineage>
</organism>
<feature type="transmembrane region" description="Helical" evidence="1">
    <location>
        <begin position="37"/>
        <end position="54"/>
    </location>
</feature>
<proteinExistence type="predicted"/>
<dbReference type="RefSeq" id="WP_068664447.1">
    <property type="nucleotide sequence ID" value="NZ_CP015520.1"/>
</dbReference>
<dbReference type="GeneID" id="28494923"/>
<keyword evidence="3" id="KW-1185">Reference proteome</keyword>
<keyword evidence="1" id="KW-1133">Transmembrane helix</keyword>
<dbReference type="KEGG" id="tpie:A7C91_01975"/>
<dbReference type="AlphaFoldDB" id="A0A172WF95"/>
<feature type="transmembrane region" description="Helical" evidence="1">
    <location>
        <begin position="96"/>
        <end position="114"/>
    </location>
</feature>